<protein>
    <submittedName>
        <fullName evidence="3">CsbD-like</fullName>
    </submittedName>
</protein>
<feature type="domain" description="CsbD-like" evidence="2">
    <location>
        <begin position="5"/>
        <end position="49"/>
    </location>
</feature>
<proteinExistence type="inferred from homology"/>
<dbReference type="RefSeq" id="WP_073993758.1">
    <property type="nucleotide sequence ID" value="NZ_FQYT01000014.1"/>
</dbReference>
<dbReference type="STRING" id="1122934.SAMN02745691_01527"/>
<evidence type="ECO:0000313" key="4">
    <source>
        <dbReference type="Proteomes" id="UP000184342"/>
    </source>
</evidence>
<keyword evidence="4" id="KW-1185">Reference proteome</keyword>
<comment type="similarity">
    <text evidence="1">Belongs to the UPF0337 (CsbD) family.</text>
</comment>
<dbReference type="Gene3D" id="1.10.1470.10">
    <property type="entry name" value="YjbJ"/>
    <property type="match status" value="1"/>
</dbReference>
<dbReference type="InterPro" id="IPR036629">
    <property type="entry name" value="YjbJ_sf"/>
</dbReference>
<organism evidence="3 4">
    <name type="scientific">Parasporobacterium paucivorans DSM 15970</name>
    <dbReference type="NCBI Taxonomy" id="1122934"/>
    <lineage>
        <taxon>Bacteria</taxon>
        <taxon>Bacillati</taxon>
        <taxon>Bacillota</taxon>
        <taxon>Clostridia</taxon>
        <taxon>Lachnospirales</taxon>
        <taxon>Lachnospiraceae</taxon>
        <taxon>Parasporobacterium</taxon>
    </lineage>
</organism>
<evidence type="ECO:0000259" key="2">
    <source>
        <dbReference type="Pfam" id="PF05532"/>
    </source>
</evidence>
<accession>A0A1M6HCP3</accession>
<reference evidence="3 4" key="1">
    <citation type="submission" date="2016-11" db="EMBL/GenBank/DDBJ databases">
        <authorList>
            <person name="Jaros S."/>
            <person name="Januszkiewicz K."/>
            <person name="Wedrychowicz H."/>
        </authorList>
    </citation>
    <scope>NUCLEOTIDE SEQUENCE [LARGE SCALE GENOMIC DNA]</scope>
    <source>
        <strain evidence="3 4">DSM 15970</strain>
    </source>
</reference>
<gene>
    <name evidence="3" type="ORF">SAMN02745691_01527</name>
</gene>
<evidence type="ECO:0000256" key="1">
    <source>
        <dbReference type="ARBA" id="ARBA00009129"/>
    </source>
</evidence>
<dbReference type="AlphaFoldDB" id="A0A1M6HCP3"/>
<dbReference type="SUPFAM" id="SSF69047">
    <property type="entry name" value="Hypothetical protein YjbJ"/>
    <property type="match status" value="1"/>
</dbReference>
<name>A0A1M6HCP3_9FIRM</name>
<dbReference type="Pfam" id="PF05532">
    <property type="entry name" value="CsbD"/>
    <property type="match status" value="1"/>
</dbReference>
<sequence>MADSKEKIIGEVKEAVGKVTGNEELELKGKIQSSKSDLKEKVGDIKEGIAEKINDIIDKKKDNK</sequence>
<dbReference type="Proteomes" id="UP000184342">
    <property type="component" value="Unassembled WGS sequence"/>
</dbReference>
<dbReference type="EMBL" id="FQYT01000014">
    <property type="protein sequence ID" value="SHJ19952.1"/>
    <property type="molecule type" value="Genomic_DNA"/>
</dbReference>
<dbReference type="OrthoDB" id="122890at2"/>
<evidence type="ECO:0000313" key="3">
    <source>
        <dbReference type="EMBL" id="SHJ19952.1"/>
    </source>
</evidence>
<dbReference type="InterPro" id="IPR008462">
    <property type="entry name" value="CsbD"/>
</dbReference>